<proteinExistence type="predicted"/>
<dbReference type="CDD" id="cd01310">
    <property type="entry name" value="TatD_DNAse"/>
    <property type="match status" value="1"/>
</dbReference>
<dbReference type="Pfam" id="PF01026">
    <property type="entry name" value="TatD_DNase"/>
    <property type="match status" value="1"/>
</dbReference>
<evidence type="ECO:0000313" key="2">
    <source>
        <dbReference type="EMBL" id="HGQ36463.1"/>
    </source>
</evidence>
<protein>
    <submittedName>
        <fullName evidence="3">TatD family deoxyribonuclease</fullName>
    </submittedName>
</protein>
<reference evidence="3" key="1">
    <citation type="journal article" date="2020" name="mSystems">
        <title>Genome- and Community-Level Interaction Insights into Carbon Utilization and Element Cycling Functions of Hydrothermarchaeota in Hydrothermal Sediment.</title>
        <authorList>
            <person name="Zhou Z."/>
            <person name="Liu Y."/>
            <person name="Xu W."/>
            <person name="Pan J."/>
            <person name="Luo Z.H."/>
            <person name="Li M."/>
        </authorList>
    </citation>
    <scope>NUCLEOTIDE SEQUENCE [LARGE SCALE GENOMIC DNA]</scope>
    <source>
        <strain evidence="3">SpSt-637</strain>
        <strain evidence="2">SpSt-667</strain>
    </source>
</reference>
<evidence type="ECO:0000256" key="1">
    <source>
        <dbReference type="PIRSR" id="PIRSR005902-1"/>
    </source>
</evidence>
<feature type="binding site" evidence="1">
    <location>
        <position position="7"/>
    </location>
    <ligand>
        <name>a divalent metal cation</name>
        <dbReference type="ChEBI" id="CHEBI:60240"/>
        <label>1</label>
    </ligand>
</feature>
<dbReference type="PANTHER" id="PTHR46124">
    <property type="entry name" value="D-AMINOACYL-TRNA DEACYLASE"/>
    <property type="match status" value="1"/>
</dbReference>
<accession>A0A7C4JJN5</accession>
<dbReference type="InterPro" id="IPR032466">
    <property type="entry name" value="Metal_Hydrolase"/>
</dbReference>
<name>A0A7C4JJN5_9CREN</name>
<dbReference type="EMBL" id="DTBD01000009">
    <property type="protein sequence ID" value="HGQ63901.1"/>
    <property type="molecule type" value="Genomic_DNA"/>
</dbReference>
<organism evidence="3">
    <name type="scientific">Ignisphaera aggregans</name>
    <dbReference type="NCBI Taxonomy" id="334771"/>
    <lineage>
        <taxon>Archaea</taxon>
        <taxon>Thermoproteota</taxon>
        <taxon>Thermoprotei</taxon>
        <taxon>Desulfurococcales</taxon>
        <taxon>Desulfurococcaceae</taxon>
        <taxon>Ignisphaera</taxon>
    </lineage>
</organism>
<feature type="binding site" evidence="1">
    <location>
        <position position="194"/>
    </location>
    <ligand>
        <name>a divalent metal cation</name>
        <dbReference type="ChEBI" id="CHEBI:60240"/>
        <label>1</label>
    </ligand>
</feature>
<feature type="binding site" evidence="1">
    <location>
        <position position="146"/>
    </location>
    <ligand>
        <name>a divalent metal cation</name>
        <dbReference type="ChEBI" id="CHEBI:60240"/>
        <label>2</label>
    </ligand>
</feature>
<keyword evidence="1" id="KW-0479">Metal-binding</keyword>
<feature type="binding site" evidence="1">
    <location>
        <position position="87"/>
    </location>
    <ligand>
        <name>a divalent metal cation</name>
        <dbReference type="ChEBI" id="CHEBI:60240"/>
        <label>1</label>
    </ligand>
</feature>
<dbReference type="SUPFAM" id="SSF51556">
    <property type="entry name" value="Metallo-dependent hydrolases"/>
    <property type="match status" value="1"/>
</dbReference>
<dbReference type="PIRSF" id="PIRSF005902">
    <property type="entry name" value="DNase_TatD"/>
    <property type="match status" value="1"/>
</dbReference>
<comment type="caution">
    <text evidence="3">The sequence shown here is derived from an EMBL/GenBank/DDBJ whole genome shotgun (WGS) entry which is preliminary data.</text>
</comment>
<dbReference type="EMBL" id="DTCK01000041">
    <property type="protein sequence ID" value="HGQ36463.1"/>
    <property type="molecule type" value="Genomic_DNA"/>
</dbReference>
<dbReference type="AlphaFoldDB" id="A0A7C4JJN5"/>
<dbReference type="PANTHER" id="PTHR46124:SF2">
    <property type="entry name" value="D-AMINOACYL-TRNA DEACYLASE"/>
    <property type="match status" value="1"/>
</dbReference>
<dbReference type="GO" id="GO:0016788">
    <property type="term" value="F:hydrolase activity, acting on ester bonds"/>
    <property type="evidence" value="ECO:0007669"/>
    <property type="project" value="InterPro"/>
</dbReference>
<gene>
    <name evidence="3" type="ORF">ENU08_01480</name>
    <name evidence="2" type="ORF">ENU41_07310</name>
</gene>
<dbReference type="Gene3D" id="3.20.20.140">
    <property type="entry name" value="Metal-dependent hydrolases"/>
    <property type="match status" value="1"/>
</dbReference>
<dbReference type="GO" id="GO:0046872">
    <property type="term" value="F:metal ion binding"/>
    <property type="evidence" value="ECO:0007669"/>
    <property type="project" value="UniProtKB-KW"/>
</dbReference>
<sequence length="245" mass="28085">MIDAHCHLHEYYDDEIRVISMLGIDIIAVSDDYNSSLKTLAIAEKHRWVIPAVGIHPWNIGADSFAEFNRLYDLIINSRNKVRVIGEVGLDKKFKYETYSYQLQIFKSFIDLATEIKALLNIHAAGAWKETIELLFKSDAPSAIIHWYTGPLELINEIINRNIFISINPAVTIQAKHREVVAQAPLDIILVESDAPYNYRGLSMHPRDVFNVIKHISSIKSMSYEEVYEAIASNYEKLKCKILTY</sequence>
<feature type="binding site" evidence="1">
    <location>
        <position position="123"/>
    </location>
    <ligand>
        <name>a divalent metal cation</name>
        <dbReference type="ChEBI" id="CHEBI:60240"/>
        <label>2</label>
    </ligand>
</feature>
<dbReference type="InterPro" id="IPR001130">
    <property type="entry name" value="TatD-like"/>
</dbReference>
<evidence type="ECO:0000313" key="3">
    <source>
        <dbReference type="EMBL" id="HGQ63901.1"/>
    </source>
</evidence>
<feature type="binding site" evidence="1">
    <location>
        <position position="5"/>
    </location>
    <ligand>
        <name>a divalent metal cation</name>
        <dbReference type="ChEBI" id="CHEBI:60240"/>
        <label>1</label>
    </ligand>
</feature>